<keyword evidence="5" id="KW-1185">Reference proteome</keyword>
<dbReference type="InterPro" id="IPR016024">
    <property type="entry name" value="ARM-type_fold"/>
</dbReference>
<feature type="region of interest" description="Disordered" evidence="1">
    <location>
        <begin position="1417"/>
        <end position="1457"/>
    </location>
</feature>
<dbReference type="InterPro" id="IPR021714">
    <property type="entry name" value="URB1_N"/>
</dbReference>
<dbReference type="InterPro" id="IPR039844">
    <property type="entry name" value="URB1"/>
</dbReference>
<dbReference type="Pfam" id="PF16201">
    <property type="entry name" value="NopRA1"/>
    <property type="match status" value="1"/>
</dbReference>
<dbReference type="GO" id="GO:0000463">
    <property type="term" value="P:maturation of LSU-rRNA from tricistronic rRNA transcript (SSU-rRNA, 5.8S rRNA, LSU-rRNA)"/>
    <property type="evidence" value="ECO:0007669"/>
    <property type="project" value="TreeGrafter"/>
</dbReference>
<dbReference type="InterPro" id="IPR032436">
    <property type="entry name" value="URB1_C"/>
</dbReference>
<organism evidence="4 5">
    <name type="scientific">Allomyces macrogynus (strain ATCC 38327)</name>
    <name type="common">Allomyces javanicus var. macrogynus</name>
    <dbReference type="NCBI Taxonomy" id="578462"/>
    <lineage>
        <taxon>Eukaryota</taxon>
        <taxon>Fungi</taxon>
        <taxon>Fungi incertae sedis</taxon>
        <taxon>Blastocladiomycota</taxon>
        <taxon>Blastocladiomycetes</taxon>
        <taxon>Blastocladiales</taxon>
        <taxon>Blastocladiaceae</taxon>
        <taxon>Allomyces</taxon>
    </lineage>
</organism>
<feature type="compositionally biased region" description="Acidic residues" evidence="1">
    <location>
        <begin position="1431"/>
        <end position="1448"/>
    </location>
</feature>
<name>A0A0L0SJA0_ALLM3</name>
<gene>
    <name evidence="4" type="ORF">AMAG_07715</name>
</gene>
<accession>A0A0L0SJA0</accession>
<dbReference type="SUPFAM" id="SSF48371">
    <property type="entry name" value="ARM repeat"/>
    <property type="match status" value="1"/>
</dbReference>
<dbReference type="PANTHER" id="PTHR13500:SF0">
    <property type="entry name" value="NUCLEOLAR PRE-RIBOSOMAL-ASSOCIATED PROTEIN 1"/>
    <property type="match status" value="1"/>
</dbReference>
<evidence type="ECO:0000259" key="3">
    <source>
        <dbReference type="Pfam" id="PF16201"/>
    </source>
</evidence>
<dbReference type="Pfam" id="PF11707">
    <property type="entry name" value="Npa1"/>
    <property type="match status" value="1"/>
</dbReference>
<dbReference type="GO" id="GO:0005730">
    <property type="term" value="C:nucleolus"/>
    <property type="evidence" value="ECO:0007669"/>
    <property type="project" value="TreeGrafter"/>
</dbReference>
<reference evidence="4 5" key="1">
    <citation type="submission" date="2009-11" db="EMBL/GenBank/DDBJ databases">
        <title>Annotation of Allomyces macrogynus ATCC 38327.</title>
        <authorList>
            <consortium name="The Broad Institute Genome Sequencing Platform"/>
            <person name="Russ C."/>
            <person name="Cuomo C."/>
            <person name="Burger G."/>
            <person name="Gray M.W."/>
            <person name="Holland P.W.H."/>
            <person name="King N."/>
            <person name="Lang F.B.F."/>
            <person name="Roger A.J."/>
            <person name="Ruiz-Trillo I."/>
            <person name="Young S.K."/>
            <person name="Zeng Q."/>
            <person name="Gargeya S."/>
            <person name="Fitzgerald M."/>
            <person name="Haas B."/>
            <person name="Abouelleil A."/>
            <person name="Alvarado L."/>
            <person name="Arachchi H.M."/>
            <person name="Berlin A."/>
            <person name="Chapman S.B."/>
            <person name="Gearin G."/>
            <person name="Goldberg J."/>
            <person name="Griggs A."/>
            <person name="Gujja S."/>
            <person name="Hansen M."/>
            <person name="Heiman D."/>
            <person name="Howarth C."/>
            <person name="Larimer J."/>
            <person name="Lui A."/>
            <person name="MacDonald P.J.P."/>
            <person name="McCowen C."/>
            <person name="Montmayeur A."/>
            <person name="Murphy C."/>
            <person name="Neiman D."/>
            <person name="Pearson M."/>
            <person name="Priest M."/>
            <person name="Roberts A."/>
            <person name="Saif S."/>
            <person name="Shea T."/>
            <person name="Sisk P."/>
            <person name="Stolte C."/>
            <person name="Sykes S."/>
            <person name="Wortman J."/>
            <person name="Nusbaum C."/>
            <person name="Birren B."/>
        </authorList>
    </citation>
    <scope>NUCLEOTIDE SEQUENCE [LARGE SCALE GENOMIC DNA]</scope>
    <source>
        <strain evidence="4 5">ATCC 38327</strain>
    </source>
</reference>
<reference evidence="5" key="2">
    <citation type="submission" date="2009-11" db="EMBL/GenBank/DDBJ databases">
        <title>The Genome Sequence of Allomyces macrogynus strain ATCC 38327.</title>
        <authorList>
            <consortium name="The Broad Institute Genome Sequencing Platform"/>
            <person name="Russ C."/>
            <person name="Cuomo C."/>
            <person name="Shea T."/>
            <person name="Young S.K."/>
            <person name="Zeng Q."/>
            <person name="Koehrsen M."/>
            <person name="Haas B."/>
            <person name="Borodovsky M."/>
            <person name="Guigo R."/>
            <person name="Alvarado L."/>
            <person name="Berlin A."/>
            <person name="Borenstein D."/>
            <person name="Chen Z."/>
            <person name="Engels R."/>
            <person name="Freedman E."/>
            <person name="Gellesch M."/>
            <person name="Goldberg J."/>
            <person name="Griggs A."/>
            <person name="Gujja S."/>
            <person name="Heiman D."/>
            <person name="Hepburn T."/>
            <person name="Howarth C."/>
            <person name="Jen D."/>
            <person name="Larson L."/>
            <person name="Lewis B."/>
            <person name="Mehta T."/>
            <person name="Park D."/>
            <person name="Pearson M."/>
            <person name="Roberts A."/>
            <person name="Saif S."/>
            <person name="Shenoy N."/>
            <person name="Sisk P."/>
            <person name="Stolte C."/>
            <person name="Sykes S."/>
            <person name="Walk T."/>
            <person name="White J."/>
            <person name="Yandava C."/>
            <person name="Burger G."/>
            <person name="Gray M.W."/>
            <person name="Holland P.W.H."/>
            <person name="King N."/>
            <person name="Lang F.B.F."/>
            <person name="Roger A.J."/>
            <person name="Ruiz-Trillo I."/>
            <person name="Lander E."/>
            <person name="Nusbaum C."/>
        </authorList>
    </citation>
    <scope>NUCLEOTIDE SEQUENCE [LARGE SCALE GENOMIC DNA]</scope>
    <source>
        <strain evidence="5">ATCC 38327</strain>
    </source>
</reference>
<dbReference type="VEuPathDB" id="FungiDB:AMAG_07715"/>
<dbReference type="Proteomes" id="UP000054350">
    <property type="component" value="Unassembled WGS sequence"/>
</dbReference>
<sequence length="1618" mass="178697">MFRRLLREHHQVLLSTLLANKFSGTVISTVRTLTQAVRCGLVQDLVDTELFRAYPNLAFQPRQEKSAEAGPDGDKKRTTVRSTYLQFVSALLRSDSATRKRILDSRDFIGPIVKGFEKDLPESVTDVLSALKALLDDHKVPRTPKVAMFNSYVLDSIRRLYNVPTHREIAHEFLIELCTVPGRGLCFKEFGLYAPPSHKMANRILSFLILKLELTDELQFDLLVRILASCPELVPHFMAKATMTLDPRPSTRWMTNMRLTSALIAHSLPSLLDPAHPDVEIYPQDPPTIASLLAHVAPSPPVTRVNLTRGLNLTSPIVLFFTMQLLVAMLEKLEGTLLALEQAATWWVGRDAEVHARWVQMRSTVVTQFAKILPDFATIQKCLINALAHLETGKYDLSTIADPALKDLEAREDVQPSMVYLCALRVIKLHSALLPDLTPLFDSSKLLAPLPPLDLVPELLSLLIVIPPNLTPKSLSTLLKVHATGEFPNLSTALLTKLLQSSTIFAACPDEVHWWLMAFPASVDVIVFVTNLFGMASQRVYALLDAVAKCAEADSELAVQTPFSPMLVALVSQLSASAKDGNQTMSDEIRRYALRVLGRVRDVQVTPAPLVRLLETHPIGISDLPDESTEHPLLALGRALQSLPRAVADSVGKAIDQVDAILAAHVDSPHLRACVLTVIQHPAIRRLVDQCPEQIVQLLMRYALHLTRSTDRGDAALANAQRELLSVFRTALHDAPSNPLCRAITVAYQQLGEKLELDVPPGHLTPTQWLLLMPVLARVPDPVYGHLFAATVVDEAILDLMLVALAPQFPIPGVGSLALQPSAAAVTMKLIPASCIPTILAADLDATASSRIEMVLAILAAYSTRHHAQLLEQVHVRVTNGDLADMPFRALVRASVTIKLDRTIEWAAHVSRDAVLRLARSFPYHLHSDDLRVALVVREAQLVGDAVFPDSGVPLSSVVVGWRSCQSAEDRVEFLALAVEHLAQAEPENISADALLFLASVVPAADESQITIADGEKLVVALLAVGSEPAYRILKALVPHVLPQQTPAKTAKLLQALFDHLVEGDEDDDEKPPRTAAEQVHVLRFILGVMASSPAKLCKQDYLLVLIKLYKATLHPRDLVIFSIFHLYETQAQTHLGRYLLFWGQSTKLTAHQSIQDSILLVNPEHMAWSMRHVPLEMNLETVVHDDEQLDPMIATLTEGQSFPYDPRFFVPLTLKYLEQGNTIDIRLLLERNLIGLAVSSLASVVPDVRRAALLVLDEFYALIEMAKIPGKMSVTLVMDLLKNHIMDRSATNPTRLPAVIAVFLAMALDVLDQPESEIFEPVHQYLLARPLLNAESIPLFRDLMFRTTKERQWLLQLLAAGLRAGDDVVIYRHRHVWDTLMTLADAASTPSYHQRLMTQVLFVTCAQAARALKDAEKLERAPVPHKQDDAMEVDEPAAEEAPPEDENPASRLPPTTPTIMMTAARTDMQRDHVALIAEAILHHLVALDVSRRDPDSVRYWLHVLVAITRVSHRAMTCALVDRVVRDIETEHGAKLAAAVAVVGGDGKADFVARLEVATRWSLAGFSMVEQVDQDVPLAALYRQVVRELAPHAPAMWTRAVAVCGDEAAFASRTVSLT</sequence>
<dbReference type="eggNOG" id="KOG1791">
    <property type="taxonomic scope" value="Eukaryota"/>
</dbReference>
<feature type="compositionally biased region" description="Basic and acidic residues" evidence="1">
    <location>
        <begin position="1417"/>
        <end position="1430"/>
    </location>
</feature>
<proteinExistence type="predicted"/>
<dbReference type="STRING" id="578462.A0A0L0SJA0"/>
<feature type="domain" description="URB1 C-terminal" evidence="3">
    <location>
        <begin position="1235"/>
        <end position="1406"/>
    </location>
</feature>
<evidence type="ECO:0000313" key="5">
    <source>
        <dbReference type="Proteomes" id="UP000054350"/>
    </source>
</evidence>
<dbReference type="EMBL" id="GG745340">
    <property type="protein sequence ID" value="KNE62504.1"/>
    <property type="molecule type" value="Genomic_DNA"/>
</dbReference>
<evidence type="ECO:0000259" key="2">
    <source>
        <dbReference type="Pfam" id="PF11707"/>
    </source>
</evidence>
<evidence type="ECO:0000256" key="1">
    <source>
        <dbReference type="SAM" id="MobiDB-lite"/>
    </source>
</evidence>
<dbReference type="GO" id="GO:0000466">
    <property type="term" value="P:maturation of 5.8S rRNA from tricistronic rRNA transcript (SSU-rRNA, 5.8S rRNA, LSU-rRNA)"/>
    <property type="evidence" value="ECO:0007669"/>
    <property type="project" value="TreeGrafter"/>
</dbReference>
<evidence type="ECO:0000313" key="4">
    <source>
        <dbReference type="EMBL" id="KNE62504.1"/>
    </source>
</evidence>
<feature type="domain" description="URB1 N-terminal" evidence="2">
    <location>
        <begin position="3"/>
        <end position="256"/>
    </location>
</feature>
<dbReference type="OrthoDB" id="72892at2759"/>
<dbReference type="PANTHER" id="PTHR13500">
    <property type="entry name" value="NUCLEOLAR PRERIBOSOMAL-ASSOCIATED PROTEIN 1"/>
    <property type="match status" value="1"/>
</dbReference>
<protein>
    <submittedName>
        <fullName evidence="4">Uncharacterized protein</fullName>
    </submittedName>
</protein>